<dbReference type="InterPro" id="IPR036965">
    <property type="entry name" value="Terpene_synth_N_sf"/>
</dbReference>
<evidence type="ECO:0000256" key="4">
    <source>
        <dbReference type="ARBA" id="ARBA00023239"/>
    </source>
</evidence>
<evidence type="ECO:0000256" key="1">
    <source>
        <dbReference type="ARBA" id="ARBA00001946"/>
    </source>
</evidence>
<dbReference type="Gene3D" id="1.10.600.10">
    <property type="entry name" value="Farnesyl Diphosphate Synthase"/>
    <property type="match status" value="1"/>
</dbReference>
<dbReference type="SUPFAM" id="SSF48576">
    <property type="entry name" value="Terpenoid synthases"/>
    <property type="match status" value="1"/>
</dbReference>
<dbReference type="Gene3D" id="1.50.10.130">
    <property type="entry name" value="Terpene synthase, N-terminal domain"/>
    <property type="match status" value="1"/>
</dbReference>
<dbReference type="SUPFAM" id="SSF48239">
    <property type="entry name" value="Terpenoid cyclases/Protein prenyltransferases"/>
    <property type="match status" value="1"/>
</dbReference>
<evidence type="ECO:0000313" key="7">
    <source>
        <dbReference type="EMBL" id="QCE05673.1"/>
    </source>
</evidence>
<gene>
    <name evidence="7" type="ORF">DEO72_LG9g678</name>
</gene>
<dbReference type="InterPro" id="IPR034741">
    <property type="entry name" value="Terpene_cyclase-like_1_C"/>
</dbReference>
<feature type="domain" description="Terpene synthase N-terminal" evidence="5">
    <location>
        <begin position="63"/>
        <end position="236"/>
    </location>
</feature>
<evidence type="ECO:0000313" key="8">
    <source>
        <dbReference type="Proteomes" id="UP000501690"/>
    </source>
</evidence>
<dbReference type="PANTHER" id="PTHR31225:SF98">
    <property type="entry name" value="TERPENE SYNTHASE 9-RELATED"/>
    <property type="match status" value="1"/>
</dbReference>
<dbReference type="InterPro" id="IPR005630">
    <property type="entry name" value="Terpene_synthase_metal-bd"/>
</dbReference>
<dbReference type="EMBL" id="CP039353">
    <property type="protein sequence ID" value="QCE05673.1"/>
    <property type="molecule type" value="Genomic_DNA"/>
</dbReference>
<dbReference type="SFLD" id="SFLDS00005">
    <property type="entry name" value="Isoprenoid_Synthase_Type_I"/>
    <property type="match status" value="1"/>
</dbReference>
<keyword evidence="3" id="KW-0460">Magnesium</keyword>
<dbReference type="Pfam" id="PF03936">
    <property type="entry name" value="Terpene_synth_C"/>
    <property type="match status" value="1"/>
</dbReference>
<protein>
    <submittedName>
        <fullName evidence="7">Isoprene synthase</fullName>
    </submittedName>
</protein>
<evidence type="ECO:0000256" key="2">
    <source>
        <dbReference type="ARBA" id="ARBA00022723"/>
    </source>
</evidence>
<evidence type="ECO:0000256" key="3">
    <source>
        <dbReference type="ARBA" id="ARBA00022842"/>
    </source>
</evidence>
<dbReference type="FunFam" id="1.10.600.10:FF:000007">
    <property type="entry name" value="Isoprene synthase, chloroplastic"/>
    <property type="match status" value="1"/>
</dbReference>
<dbReference type="InterPro" id="IPR050148">
    <property type="entry name" value="Terpene_synthase-like"/>
</dbReference>
<dbReference type="Proteomes" id="UP000501690">
    <property type="component" value="Linkage Group LG9"/>
</dbReference>
<dbReference type="GO" id="GO:0000287">
    <property type="term" value="F:magnesium ion binding"/>
    <property type="evidence" value="ECO:0007669"/>
    <property type="project" value="InterPro"/>
</dbReference>
<dbReference type="InterPro" id="IPR008949">
    <property type="entry name" value="Isoprenoid_synthase_dom_sf"/>
</dbReference>
<sequence>MGTQILWLSNPTQTLTTRVTTNKKLRQPPFLAYPKPRTLISANTSQTPHHNTRRSANYQPNLWNFQLLHSLGNDLKEKKLNERATELEEEVRHMINRVDTEPLSLLELIDNVQRLGLTYKFEEDIVKALDDKIALLNENEKHKSGLHATALRFRLLRQHGFHVSQDVFERFKDKGGFNIEHKDDVQGLLSLYEASYLGFEGENLLDEARLFSTTQLKQILEEGVNTKVAEQVKHALELPYHRRLHRLEARWYLDRYEAKEPHHRLLQELAKLDFNMVQSQHQKELQELSRWWREMGLTKKLDFVRDRLMEVYFWALGMAPHPHQSECRKAVTKMFGLVTIIDDVYDVYGTLDELQLFTDAVERWDVNAINTLPDYMKLCYLALYNTVNDTTYSILKETGHDNVFYLAKSWGELCKAFLQEAKWSNNKIIPGFSKYLENASVSSSGVTLLVPSYFLVCQQQEDFSDKALHHLTNFGGLVRSSCTIFRLCNDLATSAAELERGETTNSITSYMHENESNEEEAREELRNLIDEEWKKMNEERVLDGRIPKGFMEICVNMARVSHCTYQYGDGLGRPDHMVENIIKLLLIDPLPVN</sequence>
<dbReference type="InterPro" id="IPR044814">
    <property type="entry name" value="Terpene_cyclase_plant_C1"/>
</dbReference>
<organism evidence="7 8">
    <name type="scientific">Vigna unguiculata</name>
    <name type="common">Cowpea</name>
    <dbReference type="NCBI Taxonomy" id="3917"/>
    <lineage>
        <taxon>Eukaryota</taxon>
        <taxon>Viridiplantae</taxon>
        <taxon>Streptophyta</taxon>
        <taxon>Embryophyta</taxon>
        <taxon>Tracheophyta</taxon>
        <taxon>Spermatophyta</taxon>
        <taxon>Magnoliopsida</taxon>
        <taxon>eudicotyledons</taxon>
        <taxon>Gunneridae</taxon>
        <taxon>Pentapetalae</taxon>
        <taxon>rosids</taxon>
        <taxon>fabids</taxon>
        <taxon>Fabales</taxon>
        <taxon>Fabaceae</taxon>
        <taxon>Papilionoideae</taxon>
        <taxon>50 kb inversion clade</taxon>
        <taxon>NPAAA clade</taxon>
        <taxon>indigoferoid/millettioid clade</taxon>
        <taxon>Phaseoleae</taxon>
        <taxon>Vigna</taxon>
    </lineage>
</organism>
<dbReference type="InterPro" id="IPR008930">
    <property type="entry name" value="Terpenoid_cyclase/PrenylTrfase"/>
</dbReference>
<dbReference type="GO" id="GO:0009611">
    <property type="term" value="P:response to wounding"/>
    <property type="evidence" value="ECO:0007669"/>
    <property type="project" value="UniProtKB-ARBA"/>
</dbReference>
<dbReference type="FunFam" id="1.50.10.130:FF:000001">
    <property type="entry name" value="Isoprene synthase, chloroplastic"/>
    <property type="match status" value="1"/>
</dbReference>
<dbReference type="AlphaFoldDB" id="A0A4D6MW64"/>
<dbReference type="GO" id="GO:0080027">
    <property type="term" value="P:response to herbivore"/>
    <property type="evidence" value="ECO:0007669"/>
    <property type="project" value="UniProtKB-ARBA"/>
</dbReference>
<evidence type="ECO:0000259" key="5">
    <source>
        <dbReference type="Pfam" id="PF01397"/>
    </source>
</evidence>
<dbReference type="InterPro" id="IPR001906">
    <property type="entry name" value="Terpene_synth_N"/>
</dbReference>
<proteinExistence type="predicted"/>
<dbReference type="CDD" id="cd00684">
    <property type="entry name" value="Terpene_cyclase_plant_C1"/>
    <property type="match status" value="1"/>
</dbReference>
<keyword evidence="8" id="KW-1185">Reference proteome</keyword>
<dbReference type="GO" id="GO:0016102">
    <property type="term" value="P:diterpenoid biosynthetic process"/>
    <property type="evidence" value="ECO:0007669"/>
    <property type="project" value="InterPro"/>
</dbReference>
<dbReference type="SFLD" id="SFLDG01019">
    <property type="entry name" value="Terpene_Cyclase_Like_1_C_Termi"/>
    <property type="match status" value="1"/>
</dbReference>
<dbReference type="Pfam" id="PF01397">
    <property type="entry name" value="Terpene_synth"/>
    <property type="match status" value="1"/>
</dbReference>
<feature type="domain" description="Terpene synthase metal-binding" evidence="6">
    <location>
        <begin position="293"/>
        <end position="535"/>
    </location>
</feature>
<keyword evidence="4" id="KW-0456">Lyase</keyword>
<accession>A0A4D6MW64</accession>
<comment type="cofactor">
    <cofactor evidence="1">
        <name>Mg(2+)</name>
        <dbReference type="ChEBI" id="CHEBI:18420"/>
    </cofactor>
</comment>
<dbReference type="GO" id="GO:0010333">
    <property type="term" value="F:terpene synthase activity"/>
    <property type="evidence" value="ECO:0007669"/>
    <property type="project" value="InterPro"/>
</dbReference>
<dbReference type="PANTHER" id="PTHR31225">
    <property type="entry name" value="OS04G0344100 PROTEIN-RELATED"/>
    <property type="match status" value="1"/>
</dbReference>
<dbReference type="Gramene" id="Vigun07g296000.1.v1.2">
    <property type="protein sequence ID" value="Vigun07g296000.1.v1.2"/>
    <property type="gene ID" value="Vigun07g296000.v1.2"/>
</dbReference>
<keyword evidence="2" id="KW-0479">Metal-binding</keyword>
<dbReference type="OrthoDB" id="1936865at2759"/>
<name>A0A4D6MW64_VIGUN</name>
<reference evidence="7 8" key="1">
    <citation type="submission" date="2019-04" db="EMBL/GenBank/DDBJ databases">
        <title>An improved genome assembly and genetic linkage map for asparagus bean, Vigna unguiculata ssp. sesquipedialis.</title>
        <authorList>
            <person name="Xia Q."/>
            <person name="Zhang R."/>
            <person name="Dong Y."/>
        </authorList>
    </citation>
    <scope>NUCLEOTIDE SEQUENCE [LARGE SCALE GENOMIC DNA]</scope>
    <source>
        <tissue evidence="7">Leaf</tissue>
    </source>
</reference>
<evidence type="ECO:0000259" key="6">
    <source>
        <dbReference type="Pfam" id="PF03936"/>
    </source>
</evidence>